<accession>A0A481YVR9</accession>
<organism evidence="1">
    <name type="scientific">Marseillevirus LCMAC102</name>
    <dbReference type="NCBI Taxonomy" id="2506603"/>
    <lineage>
        <taxon>Viruses</taxon>
        <taxon>Varidnaviria</taxon>
        <taxon>Bamfordvirae</taxon>
        <taxon>Nucleocytoviricota</taxon>
        <taxon>Megaviricetes</taxon>
        <taxon>Pimascovirales</taxon>
        <taxon>Pimascovirales incertae sedis</taxon>
        <taxon>Marseilleviridae</taxon>
    </lineage>
</organism>
<evidence type="ECO:0000313" key="1">
    <source>
        <dbReference type="EMBL" id="QBK86596.1"/>
    </source>
</evidence>
<dbReference type="EMBL" id="MK500334">
    <property type="protein sequence ID" value="QBK86596.1"/>
    <property type="molecule type" value="Genomic_DNA"/>
</dbReference>
<gene>
    <name evidence="1" type="ORF">LCMAC102_03910</name>
</gene>
<name>A0A481YVR9_9VIRU</name>
<proteinExistence type="predicted"/>
<reference evidence="1" key="1">
    <citation type="journal article" date="2019" name="MBio">
        <title>Virus Genomes from Deep Sea Sediments Expand the Ocean Megavirome and Support Independent Origins of Viral Gigantism.</title>
        <authorList>
            <person name="Backstrom D."/>
            <person name="Yutin N."/>
            <person name="Jorgensen S.L."/>
            <person name="Dharamshi J."/>
            <person name="Homa F."/>
            <person name="Zaremba-Niedwiedzka K."/>
            <person name="Spang A."/>
            <person name="Wolf Y.I."/>
            <person name="Koonin E.V."/>
            <person name="Ettema T.J."/>
        </authorList>
    </citation>
    <scope>NUCLEOTIDE SEQUENCE</scope>
</reference>
<protein>
    <submittedName>
        <fullName evidence="1">Uncharacterized protein</fullName>
    </submittedName>
</protein>
<sequence length="82" mass="9743">MATRYKNALKYDKRDHMTIEENDEEFDEIESEDAMSQSNQTNFSDAIINIYDLLKNWTHDMALDVFDNHKFSIEDVSQFLSE</sequence>